<keyword evidence="1" id="KW-0472">Membrane</keyword>
<evidence type="ECO:0000313" key="3">
    <source>
        <dbReference type="Proteomes" id="UP000176755"/>
    </source>
</evidence>
<comment type="caution">
    <text evidence="2">The sequence shown here is derived from an EMBL/GenBank/DDBJ whole genome shotgun (WGS) entry which is preliminary data.</text>
</comment>
<name>A0A1G2DYX3_9BACT</name>
<evidence type="ECO:0000256" key="1">
    <source>
        <dbReference type="SAM" id="Phobius"/>
    </source>
</evidence>
<proteinExistence type="predicted"/>
<keyword evidence="1" id="KW-0812">Transmembrane</keyword>
<keyword evidence="1" id="KW-1133">Transmembrane helix</keyword>
<organism evidence="2 3">
    <name type="scientific">Candidatus Nealsonbacteria bacterium RBG_13_42_11</name>
    <dbReference type="NCBI Taxonomy" id="1801663"/>
    <lineage>
        <taxon>Bacteria</taxon>
        <taxon>Candidatus Nealsoniibacteriota</taxon>
    </lineage>
</organism>
<dbReference type="AlphaFoldDB" id="A0A1G2DYX3"/>
<gene>
    <name evidence="2" type="ORF">A2175_00515</name>
</gene>
<evidence type="ECO:0000313" key="2">
    <source>
        <dbReference type="EMBL" id="OGZ18756.1"/>
    </source>
</evidence>
<dbReference type="Proteomes" id="UP000176755">
    <property type="component" value="Unassembled WGS sequence"/>
</dbReference>
<feature type="transmembrane region" description="Helical" evidence="1">
    <location>
        <begin position="97"/>
        <end position="117"/>
    </location>
</feature>
<sequence length="146" mass="16824">MEPEELKHKDFYYEGKNLTYQVNVKENLIYIVVKGVHAKEDAEEFDAKAITYLKKFPEIYKVFDTANVIIECSEAKRVEPDARRIYSKMAAAFLHSHLFVVGANTLIRVVLGFLLVASGRKDVKFFKNTSETLEYIRKQKGAKAKK</sequence>
<accession>A0A1G2DYX3</accession>
<reference evidence="2 3" key="1">
    <citation type="journal article" date="2016" name="Nat. Commun.">
        <title>Thousands of microbial genomes shed light on interconnected biogeochemical processes in an aquifer system.</title>
        <authorList>
            <person name="Anantharaman K."/>
            <person name="Brown C.T."/>
            <person name="Hug L.A."/>
            <person name="Sharon I."/>
            <person name="Castelle C.J."/>
            <person name="Probst A.J."/>
            <person name="Thomas B.C."/>
            <person name="Singh A."/>
            <person name="Wilkins M.J."/>
            <person name="Karaoz U."/>
            <person name="Brodie E.L."/>
            <person name="Williams K.H."/>
            <person name="Hubbard S.S."/>
            <person name="Banfield J.F."/>
        </authorList>
    </citation>
    <scope>NUCLEOTIDE SEQUENCE [LARGE SCALE GENOMIC DNA]</scope>
</reference>
<dbReference type="EMBL" id="MHLY01000007">
    <property type="protein sequence ID" value="OGZ18756.1"/>
    <property type="molecule type" value="Genomic_DNA"/>
</dbReference>
<protein>
    <submittedName>
        <fullName evidence="2">Uncharacterized protein</fullName>
    </submittedName>
</protein>